<dbReference type="Proteomes" id="UP000006852">
    <property type="component" value="Chromosome"/>
</dbReference>
<feature type="chain" id="PRO_5003282906" evidence="1">
    <location>
        <begin position="22"/>
        <end position="448"/>
    </location>
</feature>
<sequence>MKKTLIAVAAAAALTATSAFAEITFGAWLRVLASPVAHNGEDAMVGVANSWGWGARTARININGTSEDGKAGFVMGVYNDFESGLGDGDDAYLWVKPVDTVKVSVGKFDSPTNGLRGDFCYGSWNWLRPYNWAYDGEGLTFDGIWRSGMMLEADPIEGLHAFAVIPMSATYKKAEDVYKNIQVGFGYAIEGVGKLKAQYIGDYSKKDDKAAAAHGNYIWANTTDDEGNPKFDATKATAPTWTAVESTDAVPANDDVMTTGQIGVAFDLTAVENLYVTVGARFGIADKDYRKDYLKMAFTAGASYQVSEQMKFSVDGGYVQYQDDCVARDGELVDNVFFVGAGVDYAIMDGLSLAADVRYMSNAKAAEKPYDIKAYGKDSDEGAISFLVGVNKSVGSNGSLGVGFQGATNGCGFTWGTPGEKGDGVGGLKANAADDFVWAIPVSVSVWF</sequence>
<evidence type="ECO:0000256" key="1">
    <source>
        <dbReference type="SAM" id="SignalP"/>
    </source>
</evidence>
<gene>
    <name evidence="2" type="ordered locus">Tresu_2297</name>
</gene>
<dbReference type="OrthoDB" id="364320at2"/>
<dbReference type="HOGENOM" id="CLU_674296_0_0_12"/>
<reference evidence="3" key="2">
    <citation type="submission" date="2011-04" db="EMBL/GenBank/DDBJ databases">
        <title>The complete genome of chromosome of Treponema succinifaciens DSM 2489.</title>
        <authorList>
            <person name="Lucas S."/>
            <person name="Copeland A."/>
            <person name="Lapidus A."/>
            <person name="Bruce D."/>
            <person name="Goodwin L."/>
            <person name="Pitluck S."/>
            <person name="Peters L."/>
            <person name="Kyrpides N."/>
            <person name="Mavromatis K."/>
            <person name="Ivanova N."/>
            <person name="Ovchinnikova G."/>
            <person name="Teshima H."/>
            <person name="Detter J.C."/>
            <person name="Tapia R."/>
            <person name="Han C."/>
            <person name="Land M."/>
            <person name="Hauser L."/>
            <person name="Markowitz V."/>
            <person name="Cheng J.-F."/>
            <person name="Hugenholtz P."/>
            <person name="Woyke T."/>
            <person name="Wu D."/>
            <person name="Gronow S."/>
            <person name="Wellnitz S."/>
            <person name="Brambilla E."/>
            <person name="Klenk H.-P."/>
            <person name="Eisen J.A."/>
        </authorList>
    </citation>
    <scope>NUCLEOTIDE SEQUENCE [LARGE SCALE GENOMIC DNA]</scope>
    <source>
        <strain evidence="3">ATCC 33096 / DSM 2489 / 6091</strain>
    </source>
</reference>
<proteinExistence type="predicted"/>
<keyword evidence="3" id="KW-1185">Reference proteome</keyword>
<name>F2NWH2_TRES6</name>
<accession>F2NWH2</accession>
<dbReference type="EMBL" id="CP002631">
    <property type="protein sequence ID" value="AEB15161.1"/>
    <property type="molecule type" value="Genomic_DNA"/>
</dbReference>
<reference evidence="2 3" key="1">
    <citation type="journal article" date="2011" name="Stand. Genomic Sci.">
        <title>Complete genome sequence of Treponema succinifaciens type strain (6091).</title>
        <authorList>
            <person name="Han C."/>
            <person name="Gronow S."/>
            <person name="Teshima H."/>
            <person name="Lapidus A."/>
            <person name="Nolan M."/>
            <person name="Lucas S."/>
            <person name="Hammon N."/>
            <person name="Deshpande S."/>
            <person name="Cheng J.F."/>
            <person name="Zeytun A."/>
            <person name="Tapia R."/>
            <person name="Goodwin L."/>
            <person name="Pitluck S."/>
            <person name="Liolios K."/>
            <person name="Pagani I."/>
            <person name="Ivanova N."/>
            <person name="Mavromatis K."/>
            <person name="Mikhailova N."/>
            <person name="Huntemann M."/>
            <person name="Pati A."/>
            <person name="Chen A."/>
            <person name="Palaniappan K."/>
            <person name="Land M."/>
            <person name="Hauser L."/>
            <person name="Brambilla E.M."/>
            <person name="Rohde M."/>
            <person name="Goker M."/>
            <person name="Woyke T."/>
            <person name="Bristow J."/>
            <person name="Eisen J.A."/>
            <person name="Markowitz V."/>
            <person name="Hugenholtz P."/>
            <person name="Kyrpides N.C."/>
            <person name="Klenk H.P."/>
            <person name="Detter J.C."/>
        </authorList>
    </citation>
    <scope>NUCLEOTIDE SEQUENCE [LARGE SCALE GENOMIC DNA]</scope>
    <source>
        <strain evidence="3">ATCC 33096 / DSM 2489 / 6091</strain>
    </source>
</reference>
<dbReference type="KEGG" id="tsu:Tresu_2297"/>
<evidence type="ECO:0000313" key="3">
    <source>
        <dbReference type="Proteomes" id="UP000006852"/>
    </source>
</evidence>
<evidence type="ECO:0000313" key="2">
    <source>
        <dbReference type="EMBL" id="AEB15161.1"/>
    </source>
</evidence>
<feature type="signal peptide" evidence="1">
    <location>
        <begin position="1"/>
        <end position="21"/>
    </location>
</feature>
<dbReference type="RefSeq" id="WP_013702413.1">
    <property type="nucleotide sequence ID" value="NC_015385.1"/>
</dbReference>
<dbReference type="GeneID" id="302999411"/>
<organism evidence="2 3">
    <name type="scientific">Treponema succinifaciens (strain ATCC 33096 / DSM 2489 / 6091)</name>
    <dbReference type="NCBI Taxonomy" id="869209"/>
    <lineage>
        <taxon>Bacteria</taxon>
        <taxon>Pseudomonadati</taxon>
        <taxon>Spirochaetota</taxon>
        <taxon>Spirochaetia</taxon>
        <taxon>Spirochaetales</taxon>
        <taxon>Treponemataceae</taxon>
        <taxon>Treponema</taxon>
    </lineage>
</organism>
<dbReference type="SUPFAM" id="SSF56935">
    <property type="entry name" value="Porins"/>
    <property type="match status" value="1"/>
</dbReference>
<dbReference type="eggNOG" id="ENOG5032P4X">
    <property type="taxonomic scope" value="Bacteria"/>
</dbReference>
<protein>
    <submittedName>
        <fullName evidence="2">Uncharacterized protein</fullName>
    </submittedName>
</protein>
<keyword evidence="1" id="KW-0732">Signal</keyword>
<dbReference type="AlphaFoldDB" id="F2NWH2"/>